<organism evidence="2 3">
    <name type="scientific">Chrysochromulina tobinii</name>
    <dbReference type="NCBI Taxonomy" id="1460289"/>
    <lineage>
        <taxon>Eukaryota</taxon>
        <taxon>Haptista</taxon>
        <taxon>Haptophyta</taxon>
        <taxon>Prymnesiophyceae</taxon>
        <taxon>Prymnesiales</taxon>
        <taxon>Chrysochromulinaceae</taxon>
        <taxon>Chrysochromulina</taxon>
    </lineage>
</organism>
<feature type="region of interest" description="Disordered" evidence="1">
    <location>
        <begin position="1"/>
        <end position="39"/>
    </location>
</feature>
<evidence type="ECO:0000313" key="3">
    <source>
        <dbReference type="Proteomes" id="UP000037460"/>
    </source>
</evidence>
<keyword evidence="3" id="KW-1185">Reference proteome</keyword>
<accession>A0A0M0K491</accession>
<evidence type="ECO:0008006" key="4">
    <source>
        <dbReference type="Google" id="ProtNLM"/>
    </source>
</evidence>
<sequence length="271" mass="30087">MDAPLCNGIQSEEQQQQQPAAARSPDKLTAAEHNSRARQLQEELVRNAAKKEKAEFAARIKQEKEKRDALLKNKKAFDNAAEKVRVQAAAAAAVSRASYLAEEKAARVRLAETIARQEAEAAAQAKRMRDRWESKWRSAPPLLPREKADPYAEWRGTTGNDDASDESDEEESLPEGASEEEVAQALARKARAKERDVAARRILAHSSRTLMDALGLAATATDSEIESTVRRLLRLLHPDYSINLSIKGTRAHARITAAFKRLNGLRDDENT</sequence>
<dbReference type="Gene3D" id="1.10.287.110">
    <property type="entry name" value="DnaJ domain"/>
    <property type="match status" value="1"/>
</dbReference>
<dbReference type="AlphaFoldDB" id="A0A0M0K491"/>
<comment type="caution">
    <text evidence="2">The sequence shown here is derived from an EMBL/GenBank/DDBJ whole genome shotgun (WGS) entry which is preliminary data.</text>
</comment>
<feature type="region of interest" description="Disordered" evidence="1">
    <location>
        <begin position="127"/>
        <end position="188"/>
    </location>
</feature>
<proteinExistence type="predicted"/>
<dbReference type="EMBL" id="JWZX01001471">
    <property type="protein sequence ID" value="KOO33619.1"/>
    <property type="molecule type" value="Genomic_DNA"/>
</dbReference>
<evidence type="ECO:0000313" key="2">
    <source>
        <dbReference type="EMBL" id="KOO33619.1"/>
    </source>
</evidence>
<dbReference type="SUPFAM" id="SSF46565">
    <property type="entry name" value="Chaperone J-domain"/>
    <property type="match status" value="1"/>
</dbReference>
<feature type="compositionally biased region" description="Acidic residues" evidence="1">
    <location>
        <begin position="162"/>
        <end position="182"/>
    </location>
</feature>
<gene>
    <name evidence="2" type="ORF">Ctob_012925</name>
</gene>
<dbReference type="Proteomes" id="UP000037460">
    <property type="component" value="Unassembled WGS sequence"/>
</dbReference>
<protein>
    <recommendedName>
        <fullName evidence="4">J domain-containing protein</fullName>
    </recommendedName>
</protein>
<evidence type="ECO:0000256" key="1">
    <source>
        <dbReference type="SAM" id="MobiDB-lite"/>
    </source>
</evidence>
<dbReference type="InterPro" id="IPR036869">
    <property type="entry name" value="J_dom_sf"/>
</dbReference>
<name>A0A0M0K491_9EUKA</name>
<reference evidence="3" key="1">
    <citation type="journal article" date="2015" name="PLoS Genet.">
        <title>Genome Sequence and Transcriptome Analyses of Chrysochromulina tobin: Metabolic Tools for Enhanced Algal Fitness in the Prominent Order Prymnesiales (Haptophyceae).</title>
        <authorList>
            <person name="Hovde B.T."/>
            <person name="Deodato C.R."/>
            <person name="Hunsperger H.M."/>
            <person name="Ryken S.A."/>
            <person name="Yost W."/>
            <person name="Jha R.K."/>
            <person name="Patterson J."/>
            <person name="Monnat R.J. Jr."/>
            <person name="Barlow S.B."/>
            <person name="Starkenburg S.R."/>
            <person name="Cattolico R.A."/>
        </authorList>
    </citation>
    <scope>NUCLEOTIDE SEQUENCE</scope>
    <source>
        <strain evidence="3">CCMP291</strain>
    </source>
</reference>
<feature type="compositionally biased region" description="Basic and acidic residues" evidence="1">
    <location>
        <begin position="24"/>
        <end position="39"/>
    </location>
</feature>